<comment type="caution">
    <text evidence="3">The sequence shown here is derived from an EMBL/GenBank/DDBJ whole genome shotgun (WGS) entry which is preliminary data.</text>
</comment>
<dbReference type="Proteomes" id="UP000031036">
    <property type="component" value="Unassembled WGS sequence"/>
</dbReference>
<protein>
    <submittedName>
        <fullName evidence="3">Uncharacterized protein</fullName>
    </submittedName>
</protein>
<keyword evidence="2" id="KW-1133">Transmembrane helix</keyword>
<keyword evidence="4" id="KW-1185">Reference proteome</keyword>
<dbReference type="EMBL" id="JPKZ01000167">
    <property type="protein sequence ID" value="KHN88851.1"/>
    <property type="molecule type" value="Genomic_DNA"/>
</dbReference>
<feature type="compositionally biased region" description="Low complexity" evidence="1">
    <location>
        <begin position="164"/>
        <end position="181"/>
    </location>
</feature>
<feature type="region of interest" description="Disordered" evidence="1">
    <location>
        <begin position="164"/>
        <end position="195"/>
    </location>
</feature>
<evidence type="ECO:0000313" key="3">
    <source>
        <dbReference type="EMBL" id="KHN88851.1"/>
    </source>
</evidence>
<name>A0A0B2VZ89_TOXCA</name>
<feature type="compositionally biased region" description="Polar residues" evidence="1">
    <location>
        <begin position="186"/>
        <end position="195"/>
    </location>
</feature>
<feature type="transmembrane region" description="Helical" evidence="2">
    <location>
        <begin position="43"/>
        <end position="65"/>
    </location>
</feature>
<feature type="compositionally biased region" description="Low complexity" evidence="1">
    <location>
        <begin position="567"/>
        <end position="583"/>
    </location>
</feature>
<evidence type="ECO:0000256" key="2">
    <source>
        <dbReference type="SAM" id="Phobius"/>
    </source>
</evidence>
<evidence type="ECO:0000256" key="1">
    <source>
        <dbReference type="SAM" id="MobiDB-lite"/>
    </source>
</evidence>
<keyword evidence="2" id="KW-0812">Transmembrane</keyword>
<dbReference type="OMA" id="DCMSARI"/>
<dbReference type="AlphaFoldDB" id="A0A0B2VZ89"/>
<reference evidence="3 4" key="1">
    <citation type="submission" date="2014-11" db="EMBL/GenBank/DDBJ databases">
        <title>Genetic blueprint of the zoonotic pathogen Toxocara canis.</title>
        <authorList>
            <person name="Zhu X.-Q."/>
            <person name="Korhonen P.K."/>
            <person name="Cai H."/>
            <person name="Young N.D."/>
            <person name="Nejsum P."/>
            <person name="von Samson-Himmelstjerna G."/>
            <person name="Boag P.R."/>
            <person name="Tan P."/>
            <person name="Li Q."/>
            <person name="Min J."/>
            <person name="Yang Y."/>
            <person name="Wang X."/>
            <person name="Fang X."/>
            <person name="Hall R.S."/>
            <person name="Hofmann A."/>
            <person name="Sternberg P.W."/>
            <person name="Jex A.R."/>
            <person name="Gasser R.B."/>
        </authorList>
    </citation>
    <scope>NUCLEOTIDE SEQUENCE [LARGE SCALE GENOMIC DNA]</scope>
    <source>
        <strain evidence="3">PN_DK_2014</strain>
    </source>
</reference>
<keyword evidence="2" id="KW-0472">Membrane</keyword>
<proteinExistence type="predicted"/>
<dbReference type="OrthoDB" id="5838215at2759"/>
<sequence>MKVFTVGLDEKPPIKEPSTPESVTVVPPPMITVEKKNRNYKGYLMCMLTVFFILLFAVILSELAYNRARDENYLRLRWAELKQRVAMGMGWGCDSCMNNMMNNQAMPIAQTIYRAKAELKQRVAMGMGWGCDSCMNNMMNNQAMPIAQTIYRANRIEAAPMVASSVETSTSESTTPVVEPVKPIESTPSEPSQTSLDPRFEFLRQILTKIREQAEKAGIDGTMQVSLIRVDPMEEKQDPRFEFLRQILTKIREQAEKAGIDGTMQVSLIRVDPMEEKQESAFMDGFGEIMPQMVSSPFVFAPLRRVFGPWPSEDYYNDNDETHQVPDFFSNRRADVMMPSMGVPPMSGSAMMGSPMMGPPPPPSPPVLPQVMLMGNPMSNKPDHILPLINQNRIMQNIPQVSVIPPQSSIPDMSAQQWRNPFVMGPPQMQQQQQQPQAPIINNQWQDGITANTLPRFDNGPWGAAPNRWQASLQRNNEWNVQRSNLLDNLDERMSQAVSNIPQDGGAPWWNHETQWGNNDIQQPQPQPSVFIGQTFNAMPMQSQQPMMPPPQQQQQQVPHQQPPQQQPMFFFPQQNFGNGNQAPNPPQFPVPDQSIEQQPQQLQQQLQPQVPQVPIIPQLLPVMQPQVVTQGNMNNQQQAVPQIQNAWPRTDAIVMAGGNLPQVPLRPIEESVNGGIPPPPEAPKVPSVAVDTMPFAHPQQQEKIGFQMPKFPGQPINEAARDEQMGVVNPIFFQVDEPRHLDDDGDITSD</sequence>
<feature type="compositionally biased region" description="Low complexity" evidence="1">
    <location>
        <begin position="537"/>
        <end position="546"/>
    </location>
</feature>
<feature type="compositionally biased region" description="Polar residues" evidence="1">
    <location>
        <begin position="512"/>
        <end position="524"/>
    </location>
</feature>
<organism evidence="3 4">
    <name type="scientific">Toxocara canis</name>
    <name type="common">Canine roundworm</name>
    <dbReference type="NCBI Taxonomy" id="6265"/>
    <lineage>
        <taxon>Eukaryota</taxon>
        <taxon>Metazoa</taxon>
        <taxon>Ecdysozoa</taxon>
        <taxon>Nematoda</taxon>
        <taxon>Chromadorea</taxon>
        <taxon>Rhabditida</taxon>
        <taxon>Spirurina</taxon>
        <taxon>Ascaridomorpha</taxon>
        <taxon>Ascaridoidea</taxon>
        <taxon>Toxocaridae</taxon>
        <taxon>Toxocara</taxon>
    </lineage>
</organism>
<gene>
    <name evidence="3" type="ORF">Tcan_18405</name>
</gene>
<evidence type="ECO:0000313" key="4">
    <source>
        <dbReference type="Proteomes" id="UP000031036"/>
    </source>
</evidence>
<accession>A0A0B2VZ89</accession>
<feature type="region of interest" description="Disordered" evidence="1">
    <location>
        <begin position="499"/>
        <end position="602"/>
    </location>
</feature>
<dbReference type="STRING" id="6265.A0A0B2VZ89"/>